<dbReference type="OrthoDB" id="6123456at2759"/>
<reference evidence="1" key="1">
    <citation type="submission" date="2020-04" db="EMBL/GenBank/DDBJ databases">
        <authorList>
            <person name="Alioto T."/>
            <person name="Alioto T."/>
            <person name="Gomez Garrido J."/>
        </authorList>
    </citation>
    <scope>NUCLEOTIDE SEQUENCE</scope>
    <source>
        <strain evidence="1">A484AB</strain>
    </source>
</reference>
<evidence type="ECO:0000313" key="1">
    <source>
        <dbReference type="EMBL" id="CAB4006737.1"/>
    </source>
</evidence>
<dbReference type="InterPro" id="IPR013087">
    <property type="entry name" value="Znf_C2H2_type"/>
</dbReference>
<sequence length="246" mass="28214">MADIIKTNQENYVPCSISENGEKNILTKIPFHGDKLFEERARNVQITFQDGLTRYERLEGLSTEAADWHAKVNLYSIEFDMFVDDESAKEIGTSRASMNRSGKTRAAQGVKKKFNEYKDFHQNEITAHILASFMEMHNMKSIDDKCDVVIPNDDAPAEMRKLWLLDLCQTYVDKYLGFDNVNALVDQVVQDNTKSDGFTCRADDCQAKYVYHSRRVRHEQTKHPGFKSQVISTEVTSCTTTNKCED</sequence>
<gene>
    <name evidence="1" type="ORF">PACLA_8A050819</name>
</gene>
<protein>
    <submittedName>
        <fullName evidence="1">Uncharacterized protein</fullName>
    </submittedName>
</protein>
<organism evidence="1 2">
    <name type="scientific">Paramuricea clavata</name>
    <name type="common">Red gorgonian</name>
    <name type="synonym">Violescent sea-whip</name>
    <dbReference type="NCBI Taxonomy" id="317549"/>
    <lineage>
        <taxon>Eukaryota</taxon>
        <taxon>Metazoa</taxon>
        <taxon>Cnidaria</taxon>
        <taxon>Anthozoa</taxon>
        <taxon>Octocorallia</taxon>
        <taxon>Malacalcyonacea</taxon>
        <taxon>Plexauridae</taxon>
        <taxon>Paramuricea</taxon>
    </lineage>
</organism>
<dbReference type="PROSITE" id="PS00028">
    <property type="entry name" value="ZINC_FINGER_C2H2_1"/>
    <property type="match status" value="1"/>
</dbReference>
<dbReference type="InterPro" id="IPR046496">
    <property type="entry name" value="DUF6589"/>
</dbReference>
<comment type="caution">
    <text evidence="1">The sequence shown here is derived from an EMBL/GenBank/DDBJ whole genome shotgun (WGS) entry which is preliminary data.</text>
</comment>
<accession>A0A6S7HR74</accession>
<proteinExistence type="predicted"/>
<dbReference type="EMBL" id="CACRXK020005589">
    <property type="protein sequence ID" value="CAB4006737.1"/>
    <property type="molecule type" value="Genomic_DNA"/>
</dbReference>
<name>A0A6S7HR74_PARCT</name>
<dbReference type="AlphaFoldDB" id="A0A6S7HR74"/>
<keyword evidence="2" id="KW-1185">Reference proteome</keyword>
<evidence type="ECO:0000313" key="2">
    <source>
        <dbReference type="Proteomes" id="UP001152795"/>
    </source>
</evidence>
<dbReference type="Pfam" id="PF20231">
    <property type="entry name" value="DUF6589"/>
    <property type="match status" value="1"/>
</dbReference>
<dbReference type="Proteomes" id="UP001152795">
    <property type="component" value="Unassembled WGS sequence"/>
</dbReference>